<comment type="caution">
    <text evidence="2">The sequence shown here is derived from an EMBL/GenBank/DDBJ whole genome shotgun (WGS) entry which is preliminary data.</text>
</comment>
<name>A0ABX1B767_9ACTN</name>
<sequence length="183" mass="20568">MKAWRIGTILLAILLTIVYLVYLAGIPLGLVTHRLEVHEVALAAALLAGVWFAASSYSITDFSIGAGGVSARLDRTEARQRVLESELRALQVALSGLVTKYEWDHLRRLAGEGPVPARFRQDGKLQLELERLDAMGFVEPVDAQRGLNAIREDHGHTYEEFDLTRYVRITKAGREYLRLREKL</sequence>
<evidence type="ECO:0000313" key="2">
    <source>
        <dbReference type="EMBL" id="NJP93668.1"/>
    </source>
</evidence>
<dbReference type="EMBL" id="JAATEP010000024">
    <property type="protein sequence ID" value="NJP93668.1"/>
    <property type="molecule type" value="Genomic_DNA"/>
</dbReference>
<accession>A0ABX1B767</accession>
<gene>
    <name evidence="2" type="ORF">HCN51_30215</name>
</gene>
<evidence type="ECO:0000256" key="1">
    <source>
        <dbReference type="SAM" id="Phobius"/>
    </source>
</evidence>
<proteinExistence type="predicted"/>
<evidence type="ECO:0000313" key="3">
    <source>
        <dbReference type="Proteomes" id="UP000696294"/>
    </source>
</evidence>
<keyword evidence="3" id="KW-1185">Reference proteome</keyword>
<keyword evidence="1" id="KW-0812">Transmembrane</keyword>
<keyword evidence="1" id="KW-0472">Membrane</keyword>
<protein>
    <submittedName>
        <fullName evidence="2">Uncharacterized protein</fullName>
    </submittedName>
</protein>
<reference evidence="2 3" key="1">
    <citation type="submission" date="2020-03" db="EMBL/GenBank/DDBJ databases">
        <title>WGS of actinomycetes isolated from Thailand.</title>
        <authorList>
            <person name="Thawai C."/>
        </authorList>
    </citation>
    <scope>NUCLEOTIDE SEQUENCE [LARGE SCALE GENOMIC DNA]</scope>
    <source>
        <strain evidence="2 3">FMUSA5-5</strain>
    </source>
</reference>
<organism evidence="2 3">
    <name type="scientific">Nonomuraea composti</name>
    <dbReference type="NCBI Taxonomy" id="2720023"/>
    <lineage>
        <taxon>Bacteria</taxon>
        <taxon>Bacillati</taxon>
        <taxon>Actinomycetota</taxon>
        <taxon>Actinomycetes</taxon>
        <taxon>Streptosporangiales</taxon>
        <taxon>Streptosporangiaceae</taxon>
        <taxon>Nonomuraea</taxon>
    </lineage>
</organism>
<dbReference type="RefSeq" id="WP_168013933.1">
    <property type="nucleotide sequence ID" value="NZ_JAATEP010000024.1"/>
</dbReference>
<dbReference type="Proteomes" id="UP000696294">
    <property type="component" value="Unassembled WGS sequence"/>
</dbReference>
<keyword evidence="1" id="KW-1133">Transmembrane helix</keyword>
<feature type="transmembrane region" description="Helical" evidence="1">
    <location>
        <begin position="6"/>
        <end position="28"/>
    </location>
</feature>